<dbReference type="Proteomes" id="UP000703269">
    <property type="component" value="Unassembled WGS sequence"/>
</dbReference>
<feature type="compositionally biased region" description="Low complexity" evidence="2">
    <location>
        <begin position="354"/>
        <end position="374"/>
    </location>
</feature>
<evidence type="ECO:0000256" key="1">
    <source>
        <dbReference type="SAM" id="Coils"/>
    </source>
</evidence>
<evidence type="ECO:0000313" key="3">
    <source>
        <dbReference type="EMBL" id="GJE94879.1"/>
    </source>
</evidence>
<evidence type="ECO:0000313" key="4">
    <source>
        <dbReference type="Proteomes" id="UP000703269"/>
    </source>
</evidence>
<dbReference type="EMBL" id="BPQB01000044">
    <property type="protein sequence ID" value="GJE94879.1"/>
    <property type="molecule type" value="Genomic_DNA"/>
</dbReference>
<feature type="region of interest" description="Disordered" evidence="2">
    <location>
        <begin position="316"/>
        <end position="395"/>
    </location>
</feature>
<protein>
    <submittedName>
        <fullName evidence="3">Uncharacterized protein</fullName>
    </submittedName>
</protein>
<keyword evidence="4" id="KW-1185">Reference proteome</keyword>
<evidence type="ECO:0000256" key="2">
    <source>
        <dbReference type="SAM" id="MobiDB-lite"/>
    </source>
</evidence>
<reference evidence="3 4" key="1">
    <citation type="submission" date="2021-08" db="EMBL/GenBank/DDBJ databases">
        <title>Draft Genome Sequence of Phanerochaete sordida strain YK-624.</title>
        <authorList>
            <person name="Mori T."/>
            <person name="Dohra H."/>
            <person name="Suzuki T."/>
            <person name="Kawagishi H."/>
            <person name="Hirai H."/>
        </authorList>
    </citation>
    <scope>NUCLEOTIDE SEQUENCE [LARGE SCALE GENOMIC DNA]</scope>
    <source>
        <strain evidence="3 4">YK-624</strain>
    </source>
</reference>
<organism evidence="3 4">
    <name type="scientific">Phanerochaete sordida</name>
    <dbReference type="NCBI Taxonomy" id="48140"/>
    <lineage>
        <taxon>Eukaryota</taxon>
        <taxon>Fungi</taxon>
        <taxon>Dikarya</taxon>
        <taxon>Basidiomycota</taxon>
        <taxon>Agaricomycotina</taxon>
        <taxon>Agaricomycetes</taxon>
        <taxon>Polyporales</taxon>
        <taxon>Phanerochaetaceae</taxon>
        <taxon>Phanerochaete</taxon>
    </lineage>
</organism>
<feature type="region of interest" description="Disordered" evidence="2">
    <location>
        <begin position="605"/>
        <end position="626"/>
    </location>
</feature>
<gene>
    <name evidence="3" type="ORF">PsYK624_110550</name>
</gene>
<name>A0A9P3GJW3_9APHY</name>
<proteinExistence type="predicted"/>
<feature type="coiled-coil region" evidence="1">
    <location>
        <begin position="43"/>
        <end position="112"/>
    </location>
</feature>
<comment type="caution">
    <text evidence="3">The sequence shown here is derived from an EMBL/GenBank/DDBJ whole genome shotgun (WGS) entry which is preliminary data.</text>
</comment>
<dbReference type="AlphaFoldDB" id="A0A9P3GJW3"/>
<feature type="region of interest" description="Disordered" evidence="2">
    <location>
        <begin position="125"/>
        <end position="222"/>
    </location>
</feature>
<feature type="compositionally biased region" description="Pro residues" evidence="2">
    <location>
        <begin position="325"/>
        <end position="334"/>
    </location>
</feature>
<sequence>MMGIQHASGCRICNAYAHHRFGASLDPGYREACATDLAARQSAASVRDQLDAARAQITKLEGSLERATRRAARAEQAADDRLREAESADEYVAHLESSLRGLEDSNVRMRDELDDRRRWDKHLCSAPRRSGLGGRLRSPTGHRSRSRDSRGGGPPQCRRRTPASPPQPRADTAPLASRIARTPPHPVPASPLASRIARTPTRADPASPMEIDSPPRRRTPCPPGCRCAGCRYDDLEDSSEDSSVESTVSQSASIDEVISHHRKRMKRYQLRANTERNNVRPSDRDHNSIEFWERMVRYHEACMDELSRYRFHVGPKPQWWSTTPRRPPSPPTCTGPPSRQTRSSKKGGAGRPSTGSNGAAADATGAATTANNAAHRPINPAMAGQPLRELPNPQSFSDSLRRLQRDVNAQGEPTSLAELRYPNNIEELRLLMAVAQRPGRDLALRHLGMFRRMVNATQTAVSLAIHIELCMYDWRRPEWAAWDAAAAEAAAVTATDAPAEPRPPAPEFVIDNLDAVIEWLSDNILQLSGTWVVGDEQEQLSRSIVRGLLMLNQVIGGPTDARGFSRTIWQLASMVVAHHSGEYMERFPANHVDGVDDEVRVANEARLDAATNPGPQDDSSGPAASS</sequence>
<feature type="compositionally biased region" description="Polar residues" evidence="2">
    <location>
        <begin position="613"/>
        <end position="626"/>
    </location>
</feature>
<keyword evidence="1" id="KW-0175">Coiled coil</keyword>
<accession>A0A9P3GJW3</accession>